<organism evidence="5">
    <name type="scientific">mine drainage metagenome</name>
    <dbReference type="NCBI Taxonomy" id="410659"/>
    <lineage>
        <taxon>unclassified sequences</taxon>
        <taxon>metagenomes</taxon>
        <taxon>ecological metagenomes</taxon>
    </lineage>
</organism>
<reference evidence="5" key="1">
    <citation type="submission" date="2013-08" db="EMBL/GenBank/DDBJ databases">
        <authorList>
            <person name="Mendez C."/>
            <person name="Richter M."/>
            <person name="Ferrer M."/>
            <person name="Sanchez J."/>
        </authorList>
    </citation>
    <scope>NUCLEOTIDE SEQUENCE</scope>
</reference>
<accession>T1DAJ9</accession>
<keyword evidence="5" id="KW-0406">Ion transport</keyword>
<keyword evidence="2" id="KW-0521">NADP</keyword>
<evidence type="ECO:0000313" key="5">
    <source>
        <dbReference type="EMBL" id="EQD78464.1"/>
    </source>
</evidence>
<gene>
    <name evidence="5" type="ORF">B1A_02239</name>
</gene>
<evidence type="ECO:0000256" key="2">
    <source>
        <dbReference type="ARBA" id="ARBA00022857"/>
    </source>
</evidence>
<proteinExistence type="inferred from homology"/>
<dbReference type="GO" id="GO:0034220">
    <property type="term" value="P:monoatomic ion transmembrane transport"/>
    <property type="evidence" value="ECO:0007669"/>
    <property type="project" value="UniProtKB-KW"/>
</dbReference>
<dbReference type="SUPFAM" id="SSF51430">
    <property type="entry name" value="NAD(P)-linked oxidoreductase"/>
    <property type="match status" value="1"/>
</dbReference>
<dbReference type="GO" id="GO:0016491">
    <property type="term" value="F:oxidoreductase activity"/>
    <property type="evidence" value="ECO:0007669"/>
    <property type="project" value="UniProtKB-KW"/>
</dbReference>
<dbReference type="Pfam" id="PF00248">
    <property type="entry name" value="Aldo_ket_red"/>
    <property type="match status" value="1"/>
</dbReference>
<dbReference type="PANTHER" id="PTHR43150">
    <property type="entry name" value="HYPERKINETIC, ISOFORM M"/>
    <property type="match status" value="1"/>
</dbReference>
<comment type="caution">
    <text evidence="5">The sequence shown here is derived from an EMBL/GenBank/DDBJ whole genome shotgun (WGS) entry which is preliminary data.</text>
</comment>
<dbReference type="EMBL" id="AUZX01001673">
    <property type="protein sequence ID" value="EQD78464.1"/>
    <property type="molecule type" value="Genomic_DNA"/>
</dbReference>
<keyword evidence="5" id="KW-0407">Ion channel</keyword>
<keyword evidence="5" id="KW-0813">Transport</keyword>
<dbReference type="InterPro" id="IPR023210">
    <property type="entry name" value="NADP_OxRdtase_dom"/>
</dbReference>
<dbReference type="InterPro" id="IPR005399">
    <property type="entry name" value="K_chnl_volt-dep_bsu_KCNAB-rel"/>
</dbReference>
<dbReference type="AlphaFoldDB" id="T1DAJ9"/>
<reference evidence="5" key="2">
    <citation type="journal article" date="2014" name="ISME J.">
        <title>Microbial stratification in low pH oxic and suboxic macroscopic growths along an acid mine drainage.</title>
        <authorList>
            <person name="Mendez-Garcia C."/>
            <person name="Mesa V."/>
            <person name="Sprenger R.R."/>
            <person name="Richter M."/>
            <person name="Diez M.S."/>
            <person name="Solano J."/>
            <person name="Bargiela R."/>
            <person name="Golyshina O.V."/>
            <person name="Manteca A."/>
            <person name="Ramos J.L."/>
            <person name="Gallego J.R."/>
            <person name="Llorente I."/>
            <person name="Martins Dos Santos V.A."/>
            <person name="Jensen O.N."/>
            <person name="Pelaez A.I."/>
            <person name="Sanchez J."/>
            <person name="Ferrer M."/>
        </authorList>
    </citation>
    <scope>NUCLEOTIDE SEQUENCE</scope>
</reference>
<keyword evidence="3" id="KW-0560">Oxidoreductase</keyword>
<evidence type="ECO:0000259" key="4">
    <source>
        <dbReference type="Pfam" id="PF00248"/>
    </source>
</evidence>
<dbReference type="PANTHER" id="PTHR43150:SF2">
    <property type="entry name" value="HYPERKINETIC, ISOFORM M"/>
    <property type="match status" value="1"/>
</dbReference>
<evidence type="ECO:0000256" key="3">
    <source>
        <dbReference type="ARBA" id="ARBA00023002"/>
    </source>
</evidence>
<dbReference type="Gene3D" id="3.20.20.100">
    <property type="entry name" value="NADP-dependent oxidoreductase domain"/>
    <property type="match status" value="1"/>
</dbReference>
<sequence>MRYRRLGQSGLRVSEIALGSWLTYGGSVDRSTAIACVRRAVELGVNYLDTADIYARGEAERTLAEAIEPYERHKLVIATKAFWPMSQDPNDRGLSRKHIIESVHQSLRRMKTDYVDIFYCHRHDSETPLDET</sequence>
<feature type="domain" description="NADP-dependent oxidoreductase" evidence="4">
    <location>
        <begin position="15"/>
        <end position="132"/>
    </location>
</feature>
<name>T1DAJ9_9ZZZZ</name>
<feature type="non-terminal residue" evidence="5">
    <location>
        <position position="132"/>
    </location>
</feature>
<protein>
    <submittedName>
        <fullName evidence="5">Voltage-gated potassium channel beta-3 subunit</fullName>
    </submittedName>
</protein>
<comment type="similarity">
    <text evidence="1">Belongs to the shaker potassium channel beta subunit family.</text>
</comment>
<dbReference type="InterPro" id="IPR036812">
    <property type="entry name" value="NAD(P)_OxRdtase_dom_sf"/>
</dbReference>
<evidence type="ECO:0000256" key="1">
    <source>
        <dbReference type="ARBA" id="ARBA00006515"/>
    </source>
</evidence>